<accession>A0A840QPA8</accession>
<dbReference type="PANTHER" id="PTHR35792:SF3">
    <property type="entry name" value="IG HYPOTHETICAL 17707"/>
    <property type="match status" value="1"/>
</dbReference>
<reference evidence="2 3" key="1">
    <citation type="submission" date="2020-08" db="EMBL/GenBank/DDBJ databases">
        <title>Genomic Encyclopedia of Type Strains, Phase IV (KMG-IV): sequencing the most valuable type-strain genomes for metagenomic binning, comparative biology and taxonomic classification.</title>
        <authorList>
            <person name="Goeker M."/>
        </authorList>
    </citation>
    <scope>NUCLEOTIDE SEQUENCE [LARGE SCALE GENOMIC DNA]</scope>
    <source>
        <strain evidence="2 3">DSM 24696</strain>
    </source>
</reference>
<sequence length="119" mass="13863">MSHRSFKYGLLFGSLISGGVALLTAPNSGKETQRDILHKTRDTKQKLIEKKQELKAIQRQLNELLSTSKKTIPPTVYELKQDIQSWRSEVQDHIQQLQSYRHSIEEKIKELEKVLKYKS</sequence>
<comment type="caution">
    <text evidence="2">The sequence shown here is derived from an EMBL/GenBank/DDBJ whole genome shotgun (WGS) entry which is preliminary data.</text>
</comment>
<evidence type="ECO:0000256" key="1">
    <source>
        <dbReference type="SAM" id="Coils"/>
    </source>
</evidence>
<proteinExistence type="predicted"/>
<dbReference type="RefSeq" id="WP_184663689.1">
    <property type="nucleotide sequence ID" value="NZ_JACHHB010000005.1"/>
</dbReference>
<evidence type="ECO:0000313" key="3">
    <source>
        <dbReference type="Proteomes" id="UP000551878"/>
    </source>
</evidence>
<protein>
    <submittedName>
        <fullName evidence="2">Gas vesicle protein</fullName>
    </submittedName>
</protein>
<dbReference type="InterPro" id="IPR052928">
    <property type="entry name" value="Desiccation-related_membrane"/>
</dbReference>
<dbReference type="Pfam" id="PF12732">
    <property type="entry name" value="YtxH"/>
    <property type="match status" value="1"/>
</dbReference>
<evidence type="ECO:0000313" key="2">
    <source>
        <dbReference type="EMBL" id="MBB5173236.1"/>
    </source>
</evidence>
<organism evidence="2 3">
    <name type="scientific">Texcoconibacillus texcoconensis</name>
    <dbReference type="NCBI Taxonomy" id="1095777"/>
    <lineage>
        <taxon>Bacteria</taxon>
        <taxon>Bacillati</taxon>
        <taxon>Bacillota</taxon>
        <taxon>Bacilli</taxon>
        <taxon>Bacillales</taxon>
        <taxon>Bacillaceae</taxon>
        <taxon>Texcoconibacillus</taxon>
    </lineage>
</organism>
<keyword evidence="1" id="KW-0175">Coiled coil</keyword>
<feature type="coiled-coil region" evidence="1">
    <location>
        <begin position="37"/>
        <end position="67"/>
    </location>
</feature>
<gene>
    <name evidence="2" type="ORF">HNQ41_001405</name>
</gene>
<name>A0A840QPA8_9BACI</name>
<dbReference type="Proteomes" id="UP000551878">
    <property type="component" value="Unassembled WGS sequence"/>
</dbReference>
<dbReference type="PANTHER" id="PTHR35792">
    <property type="entry name" value="GENERAL STRESS PROTEIN"/>
    <property type="match status" value="1"/>
</dbReference>
<dbReference type="AlphaFoldDB" id="A0A840QPA8"/>
<keyword evidence="3" id="KW-1185">Reference proteome</keyword>
<dbReference type="EMBL" id="JACHHB010000005">
    <property type="protein sequence ID" value="MBB5173236.1"/>
    <property type="molecule type" value="Genomic_DNA"/>
</dbReference>
<dbReference type="InterPro" id="IPR024623">
    <property type="entry name" value="YtxH"/>
</dbReference>